<reference evidence="3" key="2">
    <citation type="submission" date="2020-09" db="EMBL/GenBank/DDBJ databases">
        <authorList>
            <person name="Sun Q."/>
            <person name="Zhou Y."/>
        </authorList>
    </citation>
    <scope>NUCLEOTIDE SEQUENCE</scope>
    <source>
        <strain evidence="3">CGMCC 4.5737</strain>
    </source>
</reference>
<accession>A0A8J3FZW7</accession>
<comment type="caution">
    <text evidence="3">The sequence shown here is derived from an EMBL/GenBank/DDBJ whole genome shotgun (WGS) entry which is preliminary data.</text>
</comment>
<feature type="region of interest" description="Disordered" evidence="1">
    <location>
        <begin position="18"/>
        <end position="49"/>
    </location>
</feature>
<protein>
    <recommendedName>
        <fullName evidence="5">DUF4352 domain-containing protein</fullName>
    </recommendedName>
</protein>
<dbReference type="Proteomes" id="UP000637578">
    <property type="component" value="Unassembled WGS sequence"/>
</dbReference>
<sequence length="163" mass="16590">MPRLALPILALLLAACGGGQETPAENPPTTAAPPSPSPSAATAGVLSWDEGGNSSGVYIQVSQPKPFEEPAPEGSRYLVADVLVGNKATGPARVSFSGRVGTVEAPPVADGGPVPPVLPGESVTIKQKFRVPADATELVLEVYANVGQESTTNRLHFKGPISG</sequence>
<gene>
    <name evidence="3" type="ORF">GCM10012275_64180</name>
</gene>
<keyword evidence="2" id="KW-0732">Signal</keyword>
<evidence type="ECO:0000313" key="4">
    <source>
        <dbReference type="Proteomes" id="UP000637578"/>
    </source>
</evidence>
<keyword evidence="4" id="KW-1185">Reference proteome</keyword>
<feature type="signal peptide" evidence="2">
    <location>
        <begin position="1"/>
        <end position="19"/>
    </location>
</feature>
<dbReference type="PROSITE" id="PS51257">
    <property type="entry name" value="PROKAR_LIPOPROTEIN"/>
    <property type="match status" value="1"/>
</dbReference>
<proteinExistence type="predicted"/>
<name>A0A8J3FZW7_9PSEU</name>
<feature type="chain" id="PRO_5038546851" description="DUF4352 domain-containing protein" evidence="2">
    <location>
        <begin position="20"/>
        <end position="163"/>
    </location>
</feature>
<organism evidence="3 4">
    <name type="scientific">Longimycelium tulufanense</name>
    <dbReference type="NCBI Taxonomy" id="907463"/>
    <lineage>
        <taxon>Bacteria</taxon>
        <taxon>Bacillati</taxon>
        <taxon>Actinomycetota</taxon>
        <taxon>Actinomycetes</taxon>
        <taxon>Pseudonocardiales</taxon>
        <taxon>Pseudonocardiaceae</taxon>
        <taxon>Longimycelium</taxon>
    </lineage>
</organism>
<evidence type="ECO:0000256" key="2">
    <source>
        <dbReference type="SAM" id="SignalP"/>
    </source>
</evidence>
<dbReference type="AlphaFoldDB" id="A0A8J3FZW7"/>
<evidence type="ECO:0008006" key="5">
    <source>
        <dbReference type="Google" id="ProtNLM"/>
    </source>
</evidence>
<evidence type="ECO:0000313" key="3">
    <source>
        <dbReference type="EMBL" id="GGM84641.1"/>
    </source>
</evidence>
<reference evidence="3" key="1">
    <citation type="journal article" date="2014" name="Int. J. Syst. Evol. Microbiol.">
        <title>Complete genome sequence of Corynebacterium casei LMG S-19264T (=DSM 44701T), isolated from a smear-ripened cheese.</title>
        <authorList>
            <consortium name="US DOE Joint Genome Institute (JGI-PGF)"/>
            <person name="Walter F."/>
            <person name="Albersmeier A."/>
            <person name="Kalinowski J."/>
            <person name="Ruckert C."/>
        </authorList>
    </citation>
    <scope>NUCLEOTIDE SEQUENCE</scope>
    <source>
        <strain evidence="3">CGMCC 4.5737</strain>
    </source>
</reference>
<dbReference type="EMBL" id="BMMK01000077">
    <property type="protein sequence ID" value="GGM84641.1"/>
    <property type="molecule type" value="Genomic_DNA"/>
</dbReference>
<evidence type="ECO:0000256" key="1">
    <source>
        <dbReference type="SAM" id="MobiDB-lite"/>
    </source>
</evidence>